<name>A0A0L0GZA2_9ENTR</name>
<gene>
    <name evidence="2" type="ORF">GM31_17960</name>
</gene>
<dbReference type="AlphaFoldDB" id="A0A0L0GZA2"/>
<evidence type="ECO:0000313" key="3">
    <source>
        <dbReference type="Proteomes" id="UP000037393"/>
    </source>
</evidence>
<keyword evidence="1" id="KW-1133">Transmembrane helix</keyword>
<protein>
    <submittedName>
        <fullName evidence="2">Uncharacterized protein</fullName>
    </submittedName>
</protein>
<keyword evidence="1" id="KW-0472">Membrane</keyword>
<dbReference type="EMBL" id="JNGI01000041">
    <property type="protein sequence ID" value="KNC93798.1"/>
    <property type="molecule type" value="Genomic_DNA"/>
</dbReference>
<accession>A0A0L0GZA2</accession>
<organism evidence="2 3">
    <name type="scientific">Trabulsiella odontotermitis</name>
    <dbReference type="NCBI Taxonomy" id="379893"/>
    <lineage>
        <taxon>Bacteria</taxon>
        <taxon>Pseudomonadati</taxon>
        <taxon>Pseudomonadota</taxon>
        <taxon>Gammaproteobacteria</taxon>
        <taxon>Enterobacterales</taxon>
        <taxon>Enterobacteriaceae</taxon>
        <taxon>Trabulsiella</taxon>
    </lineage>
</organism>
<comment type="caution">
    <text evidence="2">The sequence shown here is derived from an EMBL/GenBank/DDBJ whole genome shotgun (WGS) entry which is preliminary data.</text>
</comment>
<reference evidence="2 3" key="1">
    <citation type="journal article" date="2015" name="Appl. Environ. Microbiol.">
        <title>The Enterobacterium Trabulsiella odontotermitis Presents Novel Adaptations Related to Its Association with Fungus-Growing Termites.</title>
        <authorList>
            <person name="Sapountzis P."/>
            <person name="Gruntjes T."/>
            <person name="Otani S."/>
            <person name="Estevez J."/>
            <person name="da Costa R.R."/>
            <person name="Plunkett G.3rd."/>
            <person name="Perna N.T."/>
            <person name="Poulsen M."/>
        </authorList>
    </citation>
    <scope>NUCLEOTIDE SEQUENCE [LARGE SCALE GENOMIC DNA]</scope>
    <source>
        <strain evidence="2 3">12</strain>
    </source>
</reference>
<keyword evidence="3" id="KW-1185">Reference proteome</keyword>
<dbReference type="Proteomes" id="UP000037393">
    <property type="component" value="Unassembled WGS sequence"/>
</dbReference>
<dbReference type="RefSeq" id="WP_049856848.1">
    <property type="nucleotide sequence ID" value="NZ_JNGI01000041.1"/>
</dbReference>
<keyword evidence="1" id="KW-0812">Transmembrane</keyword>
<feature type="transmembrane region" description="Helical" evidence="1">
    <location>
        <begin position="48"/>
        <end position="69"/>
    </location>
</feature>
<proteinExistence type="predicted"/>
<dbReference type="PATRIC" id="fig|379893.4.peg.3649"/>
<evidence type="ECO:0000313" key="2">
    <source>
        <dbReference type="EMBL" id="KNC93798.1"/>
    </source>
</evidence>
<evidence type="ECO:0000256" key="1">
    <source>
        <dbReference type="SAM" id="Phobius"/>
    </source>
</evidence>
<dbReference type="OrthoDB" id="9984415at2"/>
<sequence length="75" mass="8198">MKKQSKRKHRRRSNGTAEIRLLQDMNATLARMEDRLDVVGDLSIRQGAIAGAAAGGLVSVVVSVTLLYLKLRHGV</sequence>